<feature type="region of interest" description="Disordered" evidence="1">
    <location>
        <begin position="31"/>
        <end position="58"/>
    </location>
</feature>
<organism evidence="2">
    <name type="scientific">viral metagenome</name>
    <dbReference type="NCBI Taxonomy" id="1070528"/>
    <lineage>
        <taxon>unclassified sequences</taxon>
        <taxon>metagenomes</taxon>
        <taxon>organismal metagenomes</taxon>
    </lineage>
</organism>
<name>A0A6C0IYV9_9ZZZZ</name>
<reference evidence="2" key="1">
    <citation type="journal article" date="2020" name="Nature">
        <title>Giant virus diversity and host interactions through global metagenomics.</title>
        <authorList>
            <person name="Schulz F."/>
            <person name="Roux S."/>
            <person name="Paez-Espino D."/>
            <person name="Jungbluth S."/>
            <person name="Walsh D.A."/>
            <person name="Denef V.J."/>
            <person name="McMahon K.D."/>
            <person name="Konstantinidis K.T."/>
            <person name="Eloe-Fadrosh E.A."/>
            <person name="Kyrpides N.C."/>
            <person name="Woyke T."/>
        </authorList>
    </citation>
    <scope>NUCLEOTIDE SEQUENCE</scope>
    <source>
        <strain evidence="2">GVMAG-M-3300025572-1</strain>
    </source>
</reference>
<evidence type="ECO:0000256" key="1">
    <source>
        <dbReference type="SAM" id="MobiDB-lite"/>
    </source>
</evidence>
<dbReference type="AlphaFoldDB" id="A0A6C0IYV9"/>
<dbReference type="EMBL" id="MN740283">
    <property type="protein sequence ID" value="QHT97636.1"/>
    <property type="molecule type" value="Genomic_DNA"/>
</dbReference>
<sequence length="58" mass="6428">MIKIESGSLDGTREANSVFLSLGTLDSLRSNESRGAQFRSPRSERRRLQVEVTGMTIS</sequence>
<proteinExistence type="predicted"/>
<evidence type="ECO:0000313" key="2">
    <source>
        <dbReference type="EMBL" id="QHT97636.1"/>
    </source>
</evidence>
<accession>A0A6C0IYV9</accession>
<protein>
    <submittedName>
        <fullName evidence="2">Uncharacterized protein</fullName>
    </submittedName>
</protein>